<keyword evidence="1" id="KW-0349">Heme</keyword>
<feature type="region of interest" description="Disordered" evidence="6">
    <location>
        <begin position="1"/>
        <end position="50"/>
    </location>
</feature>
<sequence>MRQRERPQVHEQSKQQQVKQPAGSIGVAASPEPLQSRSQAGPKNVSPKTRSCLPTALACSRANTLATTTPTLHGHPTAATGATFAHLSRSNALVRKEMVEMKSVFFELMMIVMMSMIAGKRYYGEKVKEAGGPGWFGGGRREEDYDGSAGGDAREGTSVIQMKLSKASCYFHHRAVSIASVFTIVQCDNAHCTMGKDVAHTEEAKRFQDIVLEVSRVGAASTVGDFLPIMRWFGNTGAEKLMQIHEKRDGFMQDLIHGHRESKFDASSQGREKTMIEVLLSLHETETENYTDETIRGLTVVLFQAGADTSVGTREWAMSHLLNNPKILKRAQTEIDNHVGHIRLIAESDVGELPYLNCIIKETLRLNPPAPLLVPHESLEEFTVGGFRIPSGTMLMVNVWGIQNDPKFWVDPEKFMHERFEGTEGTKNGEEVWPGENLAIRMVGLAVGSVLQCFDWEWIGKELVDMTEGTAATMSKAAPLMAKCRPRAAAVSLLSPFRTNSNMRM</sequence>
<dbReference type="SUPFAM" id="SSF48264">
    <property type="entry name" value="Cytochrome P450"/>
    <property type="match status" value="1"/>
</dbReference>
<dbReference type="EMBL" id="JAVXUP010001435">
    <property type="protein sequence ID" value="KAK3011696.1"/>
    <property type="molecule type" value="Genomic_DNA"/>
</dbReference>
<keyword evidence="4" id="KW-0408">Iron</keyword>
<protein>
    <recommendedName>
        <fullName evidence="9">Cytochrome P450</fullName>
    </recommendedName>
</protein>
<keyword evidence="2" id="KW-0479">Metal-binding</keyword>
<dbReference type="PRINTS" id="PR00463">
    <property type="entry name" value="EP450I"/>
</dbReference>
<evidence type="ECO:0000256" key="1">
    <source>
        <dbReference type="ARBA" id="ARBA00022617"/>
    </source>
</evidence>
<gene>
    <name evidence="7" type="ORF">RJ639_011646</name>
</gene>
<evidence type="ECO:0000256" key="5">
    <source>
        <dbReference type="ARBA" id="ARBA00023033"/>
    </source>
</evidence>
<feature type="compositionally biased region" description="Polar residues" evidence="6">
    <location>
        <begin position="33"/>
        <end position="49"/>
    </location>
</feature>
<feature type="compositionally biased region" description="Basic and acidic residues" evidence="6">
    <location>
        <begin position="1"/>
        <end position="13"/>
    </location>
</feature>
<dbReference type="PANTHER" id="PTHR47947:SF24">
    <property type="entry name" value="ISOFLAVONE 2'-HYDROXYLASE-LIKE"/>
    <property type="match status" value="1"/>
</dbReference>
<dbReference type="PANTHER" id="PTHR47947">
    <property type="entry name" value="CYTOCHROME P450 82C3-RELATED"/>
    <property type="match status" value="1"/>
</dbReference>
<dbReference type="InterPro" id="IPR001128">
    <property type="entry name" value="Cyt_P450"/>
</dbReference>
<keyword evidence="5" id="KW-0503">Monooxygenase</keyword>
<dbReference type="Gene3D" id="1.10.630.10">
    <property type="entry name" value="Cytochrome P450"/>
    <property type="match status" value="1"/>
</dbReference>
<reference evidence="7" key="1">
    <citation type="submission" date="2022-12" db="EMBL/GenBank/DDBJ databases">
        <title>Draft genome assemblies for two species of Escallonia (Escalloniales).</title>
        <authorList>
            <person name="Chanderbali A."/>
            <person name="Dervinis C."/>
            <person name="Anghel I."/>
            <person name="Soltis D."/>
            <person name="Soltis P."/>
            <person name="Zapata F."/>
        </authorList>
    </citation>
    <scope>NUCLEOTIDE SEQUENCE</scope>
    <source>
        <strain evidence="7">UCBG64.0493</strain>
        <tissue evidence="7">Leaf</tissue>
    </source>
</reference>
<dbReference type="GO" id="GO:0004497">
    <property type="term" value="F:monooxygenase activity"/>
    <property type="evidence" value="ECO:0007669"/>
    <property type="project" value="UniProtKB-KW"/>
</dbReference>
<evidence type="ECO:0000256" key="6">
    <source>
        <dbReference type="SAM" id="MobiDB-lite"/>
    </source>
</evidence>
<accession>A0AA88VM79</accession>
<evidence type="ECO:0000256" key="2">
    <source>
        <dbReference type="ARBA" id="ARBA00022723"/>
    </source>
</evidence>
<organism evidence="7 8">
    <name type="scientific">Escallonia herrerae</name>
    <dbReference type="NCBI Taxonomy" id="1293975"/>
    <lineage>
        <taxon>Eukaryota</taxon>
        <taxon>Viridiplantae</taxon>
        <taxon>Streptophyta</taxon>
        <taxon>Embryophyta</taxon>
        <taxon>Tracheophyta</taxon>
        <taxon>Spermatophyta</taxon>
        <taxon>Magnoliopsida</taxon>
        <taxon>eudicotyledons</taxon>
        <taxon>Gunneridae</taxon>
        <taxon>Pentapetalae</taxon>
        <taxon>asterids</taxon>
        <taxon>campanulids</taxon>
        <taxon>Escalloniales</taxon>
        <taxon>Escalloniaceae</taxon>
        <taxon>Escallonia</taxon>
    </lineage>
</organism>
<keyword evidence="3" id="KW-0560">Oxidoreductase</keyword>
<dbReference type="InterPro" id="IPR002401">
    <property type="entry name" value="Cyt_P450_E_grp-I"/>
</dbReference>
<evidence type="ECO:0000256" key="3">
    <source>
        <dbReference type="ARBA" id="ARBA00023002"/>
    </source>
</evidence>
<dbReference type="AlphaFoldDB" id="A0AA88VM79"/>
<evidence type="ECO:0000313" key="8">
    <source>
        <dbReference type="Proteomes" id="UP001188597"/>
    </source>
</evidence>
<keyword evidence="8" id="KW-1185">Reference proteome</keyword>
<dbReference type="Proteomes" id="UP001188597">
    <property type="component" value="Unassembled WGS sequence"/>
</dbReference>
<dbReference type="InterPro" id="IPR050651">
    <property type="entry name" value="Plant_Cytochrome_P450_Monoox"/>
</dbReference>
<dbReference type="InterPro" id="IPR036396">
    <property type="entry name" value="Cyt_P450_sf"/>
</dbReference>
<evidence type="ECO:0000256" key="4">
    <source>
        <dbReference type="ARBA" id="ARBA00023004"/>
    </source>
</evidence>
<name>A0AA88VM79_9ASTE</name>
<comment type="caution">
    <text evidence="7">The sequence shown here is derived from an EMBL/GenBank/DDBJ whole genome shotgun (WGS) entry which is preliminary data.</text>
</comment>
<evidence type="ECO:0008006" key="9">
    <source>
        <dbReference type="Google" id="ProtNLM"/>
    </source>
</evidence>
<dbReference type="Pfam" id="PF00067">
    <property type="entry name" value="p450"/>
    <property type="match status" value="1"/>
</dbReference>
<dbReference type="GO" id="GO:0016705">
    <property type="term" value="F:oxidoreductase activity, acting on paired donors, with incorporation or reduction of molecular oxygen"/>
    <property type="evidence" value="ECO:0007669"/>
    <property type="project" value="InterPro"/>
</dbReference>
<proteinExistence type="predicted"/>
<dbReference type="GO" id="GO:0020037">
    <property type="term" value="F:heme binding"/>
    <property type="evidence" value="ECO:0007669"/>
    <property type="project" value="InterPro"/>
</dbReference>
<dbReference type="GO" id="GO:0005506">
    <property type="term" value="F:iron ion binding"/>
    <property type="evidence" value="ECO:0007669"/>
    <property type="project" value="InterPro"/>
</dbReference>
<evidence type="ECO:0000313" key="7">
    <source>
        <dbReference type="EMBL" id="KAK3011696.1"/>
    </source>
</evidence>